<accession>A0AB39RKM7</accession>
<evidence type="ECO:0000313" key="1">
    <source>
        <dbReference type="EMBL" id="XDQ55136.1"/>
    </source>
</evidence>
<organism evidence="1">
    <name type="scientific">Streptomyces sp. R41</name>
    <dbReference type="NCBI Taxonomy" id="3238632"/>
    <lineage>
        <taxon>Bacteria</taxon>
        <taxon>Bacillati</taxon>
        <taxon>Actinomycetota</taxon>
        <taxon>Actinomycetes</taxon>
        <taxon>Kitasatosporales</taxon>
        <taxon>Streptomycetaceae</taxon>
        <taxon>Streptomyces</taxon>
    </lineage>
</organism>
<dbReference type="Pfam" id="PF13350">
    <property type="entry name" value="Y_phosphatase3"/>
    <property type="match status" value="1"/>
</dbReference>
<dbReference type="InterPro" id="IPR029021">
    <property type="entry name" value="Prot-tyrosine_phosphatase-like"/>
</dbReference>
<dbReference type="InterPro" id="IPR026893">
    <property type="entry name" value="Tyr/Ser_Pase_IphP-type"/>
</dbReference>
<dbReference type="EMBL" id="CP163443">
    <property type="protein sequence ID" value="XDQ55136.1"/>
    <property type="molecule type" value="Genomic_DNA"/>
</dbReference>
<name>A0AB39RKM7_9ACTN</name>
<reference evidence="1" key="1">
    <citation type="submission" date="2024-07" db="EMBL/GenBank/DDBJ databases">
        <authorList>
            <person name="Yu S.T."/>
        </authorList>
    </citation>
    <scope>NUCLEOTIDE SEQUENCE</scope>
    <source>
        <strain evidence="1">R41</strain>
    </source>
</reference>
<dbReference type="RefSeq" id="WP_369248322.1">
    <property type="nucleotide sequence ID" value="NZ_CP163443.1"/>
</dbReference>
<dbReference type="Gene3D" id="3.90.190.10">
    <property type="entry name" value="Protein tyrosine phosphatase superfamily"/>
    <property type="match status" value="1"/>
</dbReference>
<proteinExistence type="predicted"/>
<sequence>MNRHIPFERLHNFRDLGGYRTADSRTVRPGRLFRADSLGKLPPGTPDWDRFLCTKGSHRFEPVTVVPMRRKTGSPASGE</sequence>
<protein>
    <submittedName>
        <fullName evidence="1">Tyrosine-protein phosphatase</fullName>
    </submittedName>
</protein>
<dbReference type="AlphaFoldDB" id="A0AB39RKM7"/>
<dbReference type="SUPFAM" id="SSF52799">
    <property type="entry name" value="(Phosphotyrosine protein) phosphatases II"/>
    <property type="match status" value="1"/>
</dbReference>
<dbReference type="GO" id="GO:0004721">
    <property type="term" value="F:phosphoprotein phosphatase activity"/>
    <property type="evidence" value="ECO:0007669"/>
    <property type="project" value="InterPro"/>
</dbReference>
<gene>
    <name evidence="1" type="ORF">AB5J53_27495</name>
</gene>